<organism evidence="1">
    <name type="scientific">bioreactor metagenome</name>
    <dbReference type="NCBI Taxonomy" id="1076179"/>
    <lineage>
        <taxon>unclassified sequences</taxon>
        <taxon>metagenomes</taxon>
        <taxon>ecological metagenomes</taxon>
    </lineage>
</organism>
<accession>A0A645CME5</accession>
<dbReference type="AlphaFoldDB" id="A0A645CME5"/>
<proteinExistence type="predicted"/>
<sequence>MYAAADMLDQGRIVRGRNITRFCKRIRLHNKFVPERLRRLREPDVFARKRTRTVLVQLDRIRRIDAGHAAAVHFRALYAAAHQIARYEAARRIMYDDDVSAFACFERIINRRLPLGSTCHKRYRHVAVK</sequence>
<evidence type="ECO:0000313" key="1">
    <source>
        <dbReference type="EMBL" id="MPM78077.1"/>
    </source>
</evidence>
<protein>
    <submittedName>
        <fullName evidence="1">Uncharacterized protein</fullName>
    </submittedName>
</protein>
<gene>
    <name evidence="1" type="ORF">SDC9_125087</name>
</gene>
<name>A0A645CME5_9ZZZZ</name>
<comment type="caution">
    <text evidence="1">The sequence shown here is derived from an EMBL/GenBank/DDBJ whole genome shotgun (WGS) entry which is preliminary data.</text>
</comment>
<dbReference type="EMBL" id="VSSQ01028374">
    <property type="protein sequence ID" value="MPM78077.1"/>
    <property type="molecule type" value="Genomic_DNA"/>
</dbReference>
<reference evidence="1" key="1">
    <citation type="submission" date="2019-08" db="EMBL/GenBank/DDBJ databases">
        <authorList>
            <person name="Kucharzyk K."/>
            <person name="Murdoch R.W."/>
            <person name="Higgins S."/>
            <person name="Loffler F."/>
        </authorList>
    </citation>
    <scope>NUCLEOTIDE SEQUENCE</scope>
</reference>